<evidence type="ECO:0000256" key="2">
    <source>
        <dbReference type="ARBA" id="ARBA00022448"/>
    </source>
</evidence>
<evidence type="ECO:0000256" key="1">
    <source>
        <dbReference type="ARBA" id="ARBA00004571"/>
    </source>
</evidence>
<evidence type="ECO:0000256" key="5">
    <source>
        <dbReference type="ARBA" id="ARBA00023136"/>
    </source>
</evidence>
<keyword evidence="10" id="KW-1185">Reference proteome</keyword>
<dbReference type="PROSITE" id="PS52016">
    <property type="entry name" value="TONB_DEPENDENT_REC_3"/>
    <property type="match status" value="1"/>
</dbReference>
<comment type="subcellular location">
    <subcellularLocation>
        <location evidence="1 7">Cell outer membrane</location>
        <topology evidence="1 7">Multi-pass membrane protein</topology>
    </subcellularLocation>
</comment>
<dbReference type="RefSeq" id="WP_202101329.1">
    <property type="nucleotide sequence ID" value="NZ_JAERTY010000001.1"/>
</dbReference>
<protein>
    <submittedName>
        <fullName evidence="9">SusC/RagA family TonB-linked outer membrane protein</fullName>
    </submittedName>
</protein>
<dbReference type="InterPro" id="IPR012910">
    <property type="entry name" value="Plug_dom"/>
</dbReference>
<dbReference type="Gene3D" id="2.40.170.20">
    <property type="entry name" value="TonB-dependent receptor, beta-barrel domain"/>
    <property type="match status" value="1"/>
</dbReference>
<evidence type="ECO:0000313" key="9">
    <source>
        <dbReference type="EMBL" id="MBL1407535.1"/>
    </source>
</evidence>
<dbReference type="Gene3D" id="2.170.130.10">
    <property type="entry name" value="TonB-dependent receptor, plug domain"/>
    <property type="match status" value="1"/>
</dbReference>
<feature type="domain" description="TonB-dependent receptor plug" evidence="8">
    <location>
        <begin position="113"/>
        <end position="218"/>
    </location>
</feature>
<evidence type="ECO:0000256" key="6">
    <source>
        <dbReference type="ARBA" id="ARBA00023237"/>
    </source>
</evidence>
<organism evidence="9 10">
    <name type="scientific">Sphingobacterium faecale</name>
    <dbReference type="NCBI Taxonomy" id="2803775"/>
    <lineage>
        <taxon>Bacteria</taxon>
        <taxon>Pseudomonadati</taxon>
        <taxon>Bacteroidota</taxon>
        <taxon>Sphingobacteriia</taxon>
        <taxon>Sphingobacteriales</taxon>
        <taxon>Sphingobacteriaceae</taxon>
        <taxon>Sphingobacterium</taxon>
    </lineage>
</organism>
<dbReference type="NCBIfam" id="TIGR04057">
    <property type="entry name" value="SusC_RagA_signa"/>
    <property type="match status" value="1"/>
</dbReference>
<evidence type="ECO:0000256" key="4">
    <source>
        <dbReference type="ARBA" id="ARBA00022692"/>
    </source>
</evidence>
<evidence type="ECO:0000256" key="3">
    <source>
        <dbReference type="ARBA" id="ARBA00022452"/>
    </source>
</evidence>
<name>A0ABS1QZA6_9SPHI</name>
<gene>
    <name evidence="9" type="ORF">JKG61_02090</name>
</gene>
<dbReference type="InterPro" id="IPR037066">
    <property type="entry name" value="Plug_dom_sf"/>
</dbReference>
<dbReference type="Pfam" id="PF07715">
    <property type="entry name" value="Plug"/>
    <property type="match status" value="1"/>
</dbReference>
<dbReference type="InterPro" id="IPR036942">
    <property type="entry name" value="Beta-barrel_TonB_sf"/>
</dbReference>
<keyword evidence="3 7" id="KW-1134">Transmembrane beta strand</keyword>
<proteinExistence type="inferred from homology"/>
<dbReference type="EMBL" id="JAERTY010000001">
    <property type="protein sequence ID" value="MBL1407535.1"/>
    <property type="molecule type" value="Genomic_DNA"/>
</dbReference>
<evidence type="ECO:0000256" key="7">
    <source>
        <dbReference type="PROSITE-ProRule" id="PRU01360"/>
    </source>
</evidence>
<accession>A0ABS1QZA6</accession>
<dbReference type="SUPFAM" id="SSF56935">
    <property type="entry name" value="Porins"/>
    <property type="match status" value="1"/>
</dbReference>
<dbReference type="NCBIfam" id="TIGR04056">
    <property type="entry name" value="OMP_RagA_SusC"/>
    <property type="match status" value="1"/>
</dbReference>
<reference evidence="9 10" key="1">
    <citation type="submission" date="2021-01" db="EMBL/GenBank/DDBJ databases">
        <title>C459-1 draft genome sequence.</title>
        <authorList>
            <person name="Zhang X.-F."/>
        </authorList>
    </citation>
    <scope>NUCLEOTIDE SEQUENCE [LARGE SCALE GENOMIC DNA]</scope>
    <source>
        <strain evidence="10">C459-1</strain>
    </source>
</reference>
<sequence>MRLVLIVFLFNIISIAEGSHLEFRSHMPEKAQKMLFPPSTTEGFSQHQDNLKPIYGLRIPKDTALLIFRRLGYMSDTLSTRQIIEKNGEVKLKVLSQKMEDIIISTGYQKIPKYQTTGAVDLVANKDYERQIGTGVLERMDGLAAGLTFDRRKGYMKDLQIRGYSTMTSTIAKPLIIMDNFPFDGDIEAINPNDIENVSLLKDAAAAAIWGARAGNGVLVITTKKGKMDRPMAVQWNSNVSIIDKPDLFYSPRVSSSQFIDNEIFLFEKGVFNANLSNNTKRPIVTPVVELLDAVKKGNLNEADAIAQIDRYRSYDLRNDYDRYLYRKGINQQHYIALQMGGQKWNNRLAIGWDRDVSVLKANDQNKLSIRTNQQWQPSKKIEIQMGLQYSHALAHNNNPGELTSIYPYARLAGANGSPLAVDNLYRYSYIDTVGQGLLMDWRYYPLNEIQQRDNRTLRRNIIMDIGATYNLWKGLSFDLKYQFSRQVGEHKKYQSEDLFYTRDLINRFSVIKNGTLTYNLPKGGILDYDNDESISHQFRTQLNFNRVLSDKHEVQSLLGTEWRKIDNNAHIGRSYGYNDDLKLSSQVDYVTLFPNFDNLYSSMSVPFMDQYTSSADRMVSFFFNGGYSYKKRYTFSASARRDASNLFGVNTNNRWKPLWSVGGKWIVNQEDFFHVPWMDQLVLRTSYGHSGNVNNAVPAVVTIDYNSFLSPLARLPYANLRNAPNPDLRWEDVAQWNIGVDATFLKNRISLTLDYYNKTSTDLIANEDADRTTGFASFTRNSGTLITKGIDLTLRTLIVDRTWKWKADLLGSFNSNRMAVLNRTRTSLTAGEFFVPPAIDYPMNSMFSYRFAGLNANTGAPQGFVNGELSEDYTALTSTSKVKLEDLIYHGSVVPRYYANLRNSWHYKGVEMLVNISGKFGYVYRRNTILYAQMLSTGLAAAHADYEKRWQNPGDELHTNIPSLQYPALASRDNFYRLSDATIEPADHIRIQDISLAYSPVMKSKYIKAVRIQLFVNNLNWIVWKKSKNELDPLFADNTPIARSYTLGCNFQF</sequence>
<dbReference type="InterPro" id="IPR023996">
    <property type="entry name" value="TonB-dep_OMP_SusC/RagA"/>
</dbReference>
<evidence type="ECO:0000259" key="8">
    <source>
        <dbReference type="Pfam" id="PF07715"/>
    </source>
</evidence>
<comment type="caution">
    <text evidence="9">The sequence shown here is derived from an EMBL/GenBank/DDBJ whole genome shotgun (WGS) entry which is preliminary data.</text>
</comment>
<keyword evidence="5 7" id="KW-0472">Membrane</keyword>
<dbReference type="InterPro" id="IPR023997">
    <property type="entry name" value="TonB-dep_OMP_SusC/RagA_CS"/>
</dbReference>
<evidence type="ECO:0000313" key="10">
    <source>
        <dbReference type="Proteomes" id="UP000625283"/>
    </source>
</evidence>
<keyword evidence="4 7" id="KW-0812">Transmembrane</keyword>
<dbReference type="Proteomes" id="UP000625283">
    <property type="component" value="Unassembled WGS sequence"/>
</dbReference>
<dbReference type="InterPro" id="IPR039426">
    <property type="entry name" value="TonB-dep_rcpt-like"/>
</dbReference>
<keyword evidence="6 7" id="KW-0998">Cell outer membrane</keyword>
<comment type="similarity">
    <text evidence="7">Belongs to the TonB-dependent receptor family.</text>
</comment>
<keyword evidence="2 7" id="KW-0813">Transport</keyword>